<dbReference type="EMBL" id="JBEPLY010000017">
    <property type="protein sequence ID" value="MET3601897.1"/>
    <property type="molecule type" value="Genomic_DNA"/>
</dbReference>
<protein>
    <submittedName>
        <fullName evidence="2">Zn-binding protein involved in type VI secretion</fullName>
    </submittedName>
</protein>
<dbReference type="Pfam" id="PF05488">
    <property type="entry name" value="PAAR_motif"/>
    <property type="match status" value="1"/>
</dbReference>
<dbReference type="Gene3D" id="2.60.200.60">
    <property type="match status" value="1"/>
</dbReference>
<dbReference type="RefSeq" id="WP_354435697.1">
    <property type="nucleotide sequence ID" value="NZ_JBEPLY010000017.1"/>
</dbReference>
<gene>
    <name evidence="2" type="ORF">ABID12_003860</name>
</gene>
<feature type="region of interest" description="Disordered" evidence="1">
    <location>
        <begin position="1"/>
        <end position="29"/>
    </location>
</feature>
<reference evidence="2 3" key="1">
    <citation type="submission" date="2024-06" db="EMBL/GenBank/DDBJ databases">
        <title>Genomic Encyclopedia of Type Strains, Phase IV (KMG-IV): sequencing the most valuable type-strain genomes for metagenomic binning, comparative biology and taxonomic classification.</title>
        <authorList>
            <person name="Goeker M."/>
        </authorList>
    </citation>
    <scope>NUCLEOTIDE SEQUENCE [LARGE SCALE GENOMIC DNA]</scope>
    <source>
        <strain evidence="2 3">DSM 28102</strain>
    </source>
</reference>
<dbReference type="Proteomes" id="UP001549164">
    <property type="component" value="Unassembled WGS sequence"/>
</dbReference>
<dbReference type="CDD" id="cd14743">
    <property type="entry name" value="PAAR_CT_1"/>
    <property type="match status" value="1"/>
</dbReference>
<evidence type="ECO:0000313" key="2">
    <source>
        <dbReference type="EMBL" id="MET3601897.1"/>
    </source>
</evidence>
<name>A0ABV2II26_9HYPH</name>
<comment type="caution">
    <text evidence="2">The sequence shown here is derived from an EMBL/GenBank/DDBJ whole genome shotgun (WGS) entry which is preliminary data.</text>
</comment>
<evidence type="ECO:0000256" key="1">
    <source>
        <dbReference type="SAM" id="MobiDB-lite"/>
    </source>
</evidence>
<sequence>MRPVARVGDSHVCGNPAHPPNVIVSGGQGKVDGKPVARVGDTCSCGAVIVQGASQSKDGGMPIAYLGAATRCGPYTGKITSGSPTAKVDP</sequence>
<evidence type="ECO:0000313" key="3">
    <source>
        <dbReference type="Proteomes" id="UP001549164"/>
    </source>
</evidence>
<organism evidence="2 3">
    <name type="scientific">Martelella mangrovi</name>
    <dbReference type="NCBI Taxonomy" id="1397477"/>
    <lineage>
        <taxon>Bacteria</taxon>
        <taxon>Pseudomonadati</taxon>
        <taxon>Pseudomonadota</taxon>
        <taxon>Alphaproteobacteria</taxon>
        <taxon>Hyphomicrobiales</taxon>
        <taxon>Aurantimonadaceae</taxon>
        <taxon>Martelella</taxon>
    </lineage>
</organism>
<keyword evidence="3" id="KW-1185">Reference proteome</keyword>
<accession>A0ABV2II26</accession>
<proteinExistence type="predicted"/>
<dbReference type="InterPro" id="IPR008727">
    <property type="entry name" value="PAAR_motif"/>
</dbReference>